<feature type="domain" description="Glycosyltransferase family 28 N-terminal" evidence="1">
    <location>
        <begin position="9"/>
        <end position="139"/>
    </location>
</feature>
<keyword evidence="3" id="KW-0808">Transferase</keyword>
<feature type="domain" description="Erythromycin biosynthesis protein CIII-like C-terminal" evidence="2">
    <location>
        <begin position="301"/>
        <end position="418"/>
    </location>
</feature>
<dbReference type="AlphaFoldDB" id="A0A560G1G1"/>
<comment type="caution">
    <text evidence="3">The sequence shown here is derived from an EMBL/GenBank/DDBJ whole genome shotgun (WGS) entry which is preliminary data.</text>
</comment>
<dbReference type="GO" id="GO:0016758">
    <property type="term" value="F:hexosyltransferase activity"/>
    <property type="evidence" value="ECO:0007669"/>
    <property type="project" value="InterPro"/>
</dbReference>
<evidence type="ECO:0000313" key="4">
    <source>
        <dbReference type="Proteomes" id="UP000316545"/>
    </source>
</evidence>
<keyword evidence="4" id="KW-1185">Reference proteome</keyword>
<accession>A0A560G1G1</accession>
<dbReference type="Gene3D" id="3.40.50.2000">
    <property type="entry name" value="Glycogen Phosphorylase B"/>
    <property type="match status" value="2"/>
</dbReference>
<dbReference type="PANTHER" id="PTHR48050">
    <property type="entry name" value="STEROL 3-BETA-GLUCOSYLTRANSFERASE"/>
    <property type="match status" value="1"/>
</dbReference>
<evidence type="ECO:0000259" key="1">
    <source>
        <dbReference type="Pfam" id="PF03033"/>
    </source>
</evidence>
<sequence>MKALAPVKILIVAAGSHGDVLPFIALGAELRRRGHEPHLFAIAVFEPLARQAGVPFTALGSAEFYEGLLRHPDLNHPSRSLRVMAQAMEHTGATAWTTLDAAVVPGQTLVVGSTLAFVTRSLAERHGLPAVTVHLAPGVLRTLHALPRHGGPVPGAGAPRWLKRLFWRLVDNLVVAPTLGAALNRHRRAVGLAPVRRPMGDWLNQADLVIGLFPDWYAPRQPDWPASLVLTGFPLYDSAPGMGLPPELESFLAAGPPPVAFTSGTATARALDFFTTSAEACRLSGRRGVLLTRHADQVPGPLPPDVVRVDYAPFSRLLPRCAAFVHHGGIGTTSQALAAGVPQLIRPMAHDQFDNAARTVALGVGRQLPMRRYRPAAVAAALERLIGDHAMKRRCAEVAAGLVADTAITEACDRILALVPGR</sequence>
<proteinExistence type="predicted"/>
<dbReference type="GO" id="GO:0005975">
    <property type="term" value="P:carbohydrate metabolic process"/>
    <property type="evidence" value="ECO:0007669"/>
    <property type="project" value="InterPro"/>
</dbReference>
<dbReference type="InterPro" id="IPR010610">
    <property type="entry name" value="EryCIII-like_C"/>
</dbReference>
<dbReference type="CDD" id="cd03784">
    <property type="entry name" value="GT1_Gtf-like"/>
    <property type="match status" value="1"/>
</dbReference>
<dbReference type="InterPro" id="IPR050426">
    <property type="entry name" value="Glycosyltransferase_28"/>
</dbReference>
<dbReference type="EMBL" id="VITO01000006">
    <property type="protein sequence ID" value="TWB27735.1"/>
    <property type="molecule type" value="Genomic_DNA"/>
</dbReference>
<dbReference type="GO" id="GO:0033072">
    <property type="term" value="P:vancomycin biosynthetic process"/>
    <property type="evidence" value="ECO:0007669"/>
    <property type="project" value="UniProtKB-ARBA"/>
</dbReference>
<dbReference type="Pfam" id="PF03033">
    <property type="entry name" value="Glyco_transf_28"/>
    <property type="match status" value="1"/>
</dbReference>
<reference evidence="3 4" key="1">
    <citation type="submission" date="2019-06" db="EMBL/GenBank/DDBJ databases">
        <title>Genomic Encyclopedia of Type Strains, Phase IV (KMG-V): Genome sequencing to study the core and pangenomes of soil and plant-associated prokaryotes.</title>
        <authorList>
            <person name="Whitman W."/>
        </authorList>
    </citation>
    <scope>NUCLEOTIDE SEQUENCE [LARGE SCALE GENOMIC DNA]</scope>
    <source>
        <strain evidence="3 4">BR 11865</strain>
    </source>
</reference>
<organism evidence="3 4">
    <name type="scientific">Nitrospirillum amazonense</name>
    <dbReference type="NCBI Taxonomy" id="28077"/>
    <lineage>
        <taxon>Bacteria</taxon>
        <taxon>Pseudomonadati</taxon>
        <taxon>Pseudomonadota</taxon>
        <taxon>Alphaproteobacteria</taxon>
        <taxon>Rhodospirillales</taxon>
        <taxon>Azospirillaceae</taxon>
        <taxon>Nitrospirillum</taxon>
    </lineage>
</organism>
<dbReference type="GO" id="GO:0008194">
    <property type="term" value="F:UDP-glycosyltransferase activity"/>
    <property type="evidence" value="ECO:0007669"/>
    <property type="project" value="InterPro"/>
</dbReference>
<name>A0A560G1G1_9PROT</name>
<dbReference type="InterPro" id="IPR004276">
    <property type="entry name" value="GlycoTrans_28_N"/>
</dbReference>
<dbReference type="Pfam" id="PF06722">
    <property type="entry name" value="EryCIII-like_C"/>
    <property type="match status" value="1"/>
</dbReference>
<dbReference type="SUPFAM" id="SSF53756">
    <property type="entry name" value="UDP-Glycosyltransferase/glycogen phosphorylase"/>
    <property type="match status" value="1"/>
</dbReference>
<dbReference type="PANTHER" id="PTHR48050:SF13">
    <property type="entry name" value="STEROL 3-BETA-GLUCOSYLTRANSFERASE UGT80A2"/>
    <property type="match status" value="1"/>
</dbReference>
<dbReference type="Proteomes" id="UP000316545">
    <property type="component" value="Unassembled WGS sequence"/>
</dbReference>
<dbReference type="InterPro" id="IPR002213">
    <property type="entry name" value="UDP_glucos_trans"/>
</dbReference>
<dbReference type="RefSeq" id="WP_186464332.1">
    <property type="nucleotide sequence ID" value="NZ_JAYNFR010000001.1"/>
</dbReference>
<evidence type="ECO:0000259" key="2">
    <source>
        <dbReference type="Pfam" id="PF06722"/>
    </source>
</evidence>
<gene>
    <name evidence="3" type="ORF">FBZ88_106199</name>
</gene>
<protein>
    <submittedName>
        <fullName evidence="3">UDP:flavonoid glycosyltransferase YjiC (YdhE family)</fullName>
    </submittedName>
</protein>
<evidence type="ECO:0000313" key="3">
    <source>
        <dbReference type="EMBL" id="TWB27735.1"/>
    </source>
</evidence>